<dbReference type="InterPro" id="IPR011162">
    <property type="entry name" value="MHC_I/II-like_Ag-recog"/>
</dbReference>
<proteinExistence type="predicted"/>
<dbReference type="Proteomes" id="UP000613066">
    <property type="component" value="Unassembled WGS sequence"/>
</dbReference>
<dbReference type="GO" id="GO:0042612">
    <property type="term" value="C:MHC class I protein complex"/>
    <property type="evidence" value="ECO:0007669"/>
    <property type="project" value="UniProtKB-KW"/>
</dbReference>
<feature type="non-terminal residue" evidence="12">
    <location>
        <position position="1"/>
    </location>
</feature>
<keyword evidence="5" id="KW-0391">Immunity</keyword>
<evidence type="ECO:0000256" key="4">
    <source>
        <dbReference type="ARBA" id="ARBA00022729"/>
    </source>
</evidence>
<dbReference type="GO" id="GO:0006955">
    <property type="term" value="P:immune response"/>
    <property type="evidence" value="ECO:0007669"/>
    <property type="project" value="TreeGrafter"/>
</dbReference>
<feature type="compositionally biased region" description="Basic and acidic residues" evidence="10">
    <location>
        <begin position="88"/>
        <end position="110"/>
    </location>
</feature>
<comment type="caution">
    <text evidence="12">The sequence shown here is derived from an EMBL/GenBank/DDBJ whole genome shotgun (WGS) entry which is preliminary data.</text>
</comment>
<keyword evidence="4" id="KW-0732">Signal</keyword>
<evidence type="ECO:0000313" key="13">
    <source>
        <dbReference type="Proteomes" id="UP000613066"/>
    </source>
</evidence>
<keyword evidence="9" id="KW-0325">Glycoprotein</keyword>
<evidence type="ECO:0000313" key="12">
    <source>
        <dbReference type="EMBL" id="NXC40500.1"/>
    </source>
</evidence>
<feature type="compositionally biased region" description="Gly residues" evidence="10">
    <location>
        <begin position="117"/>
        <end position="127"/>
    </location>
</feature>
<gene>
    <name evidence="12" type="primary">Ha1f_2</name>
    <name evidence="12" type="ORF">PENPIL_R08966</name>
</gene>
<evidence type="ECO:0000256" key="10">
    <source>
        <dbReference type="SAM" id="MobiDB-lite"/>
    </source>
</evidence>
<feature type="region of interest" description="Disordered" evidence="10">
    <location>
        <begin position="82"/>
        <end position="127"/>
    </location>
</feature>
<dbReference type="GO" id="GO:0005615">
    <property type="term" value="C:extracellular space"/>
    <property type="evidence" value="ECO:0007669"/>
    <property type="project" value="TreeGrafter"/>
</dbReference>
<dbReference type="InterPro" id="IPR037055">
    <property type="entry name" value="MHC_I-like_Ag-recog_sf"/>
</dbReference>
<evidence type="ECO:0000256" key="2">
    <source>
        <dbReference type="ARBA" id="ARBA00022451"/>
    </source>
</evidence>
<organism evidence="12 13">
    <name type="scientific">Penelope pileata</name>
    <dbReference type="NCBI Taxonomy" id="1118817"/>
    <lineage>
        <taxon>Eukaryota</taxon>
        <taxon>Metazoa</taxon>
        <taxon>Chordata</taxon>
        <taxon>Craniata</taxon>
        <taxon>Vertebrata</taxon>
        <taxon>Euteleostomi</taxon>
        <taxon>Archelosauria</taxon>
        <taxon>Archosauria</taxon>
        <taxon>Dinosauria</taxon>
        <taxon>Saurischia</taxon>
        <taxon>Theropoda</taxon>
        <taxon>Coelurosauria</taxon>
        <taxon>Aves</taxon>
        <taxon>Neognathae</taxon>
        <taxon>Galloanserae</taxon>
        <taxon>Galliformes</taxon>
        <taxon>Cracidae</taxon>
        <taxon>Penelope</taxon>
    </lineage>
</organism>
<comment type="subcellular location">
    <subcellularLocation>
        <location evidence="1">Membrane</location>
        <topology evidence="1">Single-pass type I membrane protein</topology>
    </subcellularLocation>
</comment>
<accession>A0A851NKL5</accession>
<keyword evidence="2" id="KW-0490">MHC I</keyword>
<evidence type="ECO:0000256" key="7">
    <source>
        <dbReference type="ARBA" id="ARBA00023136"/>
    </source>
</evidence>
<dbReference type="GO" id="GO:0009897">
    <property type="term" value="C:external side of plasma membrane"/>
    <property type="evidence" value="ECO:0007669"/>
    <property type="project" value="TreeGrafter"/>
</dbReference>
<evidence type="ECO:0000256" key="5">
    <source>
        <dbReference type="ARBA" id="ARBA00022859"/>
    </source>
</evidence>
<dbReference type="Gene3D" id="3.30.500.10">
    <property type="entry name" value="MHC class I-like antigen recognition-like"/>
    <property type="match status" value="1"/>
</dbReference>
<protein>
    <submittedName>
        <fullName evidence="12">HA1F protein</fullName>
    </submittedName>
</protein>
<evidence type="ECO:0000256" key="3">
    <source>
        <dbReference type="ARBA" id="ARBA00022692"/>
    </source>
</evidence>
<feature type="domain" description="MHC class I-like antigen recognition-like" evidence="11">
    <location>
        <begin position="14"/>
        <end position="108"/>
    </location>
</feature>
<sequence length="127" mass="13977">LGLLLGTLGGAAAGTHSLRYFHTAMTDPGPGMPWFVVVGYVDDEKFVHYDNESRRMEPRTEWMAASMDQHMDQQYWEEQTQMAQGNEAVDRGNLDTVPKRYNESGGEHGRSCSSVGVGWGLHGAGTS</sequence>
<keyword evidence="7" id="KW-0472">Membrane</keyword>
<dbReference type="Pfam" id="PF00129">
    <property type="entry name" value="MHC_I"/>
    <property type="match status" value="1"/>
</dbReference>
<dbReference type="PANTHER" id="PTHR16675">
    <property type="entry name" value="MHC CLASS I-RELATED"/>
    <property type="match status" value="1"/>
</dbReference>
<keyword evidence="13" id="KW-1185">Reference proteome</keyword>
<keyword evidence="8" id="KW-1015">Disulfide bond</keyword>
<dbReference type="InterPro" id="IPR011161">
    <property type="entry name" value="MHC_I-like_Ag-recog"/>
</dbReference>
<dbReference type="AlphaFoldDB" id="A0A851NKL5"/>
<dbReference type="InterPro" id="IPR050208">
    <property type="entry name" value="MHC_class-I_related"/>
</dbReference>
<evidence type="ECO:0000259" key="11">
    <source>
        <dbReference type="Pfam" id="PF00129"/>
    </source>
</evidence>
<reference evidence="12" key="1">
    <citation type="submission" date="2019-09" db="EMBL/GenBank/DDBJ databases">
        <title>Bird 10,000 Genomes (B10K) Project - Family phase.</title>
        <authorList>
            <person name="Zhang G."/>
        </authorList>
    </citation>
    <scope>NUCLEOTIDE SEQUENCE</scope>
    <source>
        <strain evidence="12">B10K-DU-001-08</strain>
        <tissue evidence="12">Muscle</tissue>
    </source>
</reference>
<evidence type="ECO:0000256" key="9">
    <source>
        <dbReference type="ARBA" id="ARBA00023180"/>
    </source>
</evidence>
<dbReference type="OrthoDB" id="8936120at2759"/>
<name>A0A851NKL5_9GALL</name>
<feature type="non-terminal residue" evidence="12">
    <location>
        <position position="127"/>
    </location>
</feature>
<dbReference type="PANTHER" id="PTHR16675:SF242">
    <property type="entry name" value="MAJOR HISTOCOMPATIBILITY COMPLEX CLASS I-RELATED GENE PROTEIN"/>
    <property type="match status" value="1"/>
</dbReference>
<evidence type="ECO:0000256" key="8">
    <source>
        <dbReference type="ARBA" id="ARBA00023157"/>
    </source>
</evidence>
<evidence type="ECO:0000256" key="1">
    <source>
        <dbReference type="ARBA" id="ARBA00004479"/>
    </source>
</evidence>
<evidence type="ECO:0000256" key="6">
    <source>
        <dbReference type="ARBA" id="ARBA00022989"/>
    </source>
</evidence>
<keyword evidence="3" id="KW-0812">Transmembrane</keyword>
<dbReference type="EMBL" id="WBMW01001356">
    <property type="protein sequence ID" value="NXC40500.1"/>
    <property type="molecule type" value="Genomic_DNA"/>
</dbReference>
<keyword evidence="6" id="KW-1133">Transmembrane helix</keyword>
<dbReference type="GO" id="GO:0002474">
    <property type="term" value="P:antigen processing and presentation of peptide antigen via MHC class I"/>
    <property type="evidence" value="ECO:0007669"/>
    <property type="project" value="UniProtKB-KW"/>
</dbReference>
<dbReference type="SUPFAM" id="SSF54452">
    <property type="entry name" value="MHC antigen-recognition domain"/>
    <property type="match status" value="1"/>
</dbReference>